<reference evidence="1 2" key="1">
    <citation type="journal article" date="2018" name="Front. Plant Sci.">
        <title>Red Clover (Trifolium pratense) and Zigzag Clover (T. medium) - A Picture of Genomic Similarities and Differences.</title>
        <authorList>
            <person name="Dluhosova J."/>
            <person name="Istvanek J."/>
            <person name="Nedelnik J."/>
            <person name="Repkova J."/>
        </authorList>
    </citation>
    <scope>NUCLEOTIDE SEQUENCE [LARGE SCALE GENOMIC DNA]</scope>
    <source>
        <strain evidence="2">cv. 10/8</strain>
        <tissue evidence="1">Leaf</tissue>
    </source>
</reference>
<dbReference type="Proteomes" id="UP000265520">
    <property type="component" value="Unassembled WGS sequence"/>
</dbReference>
<protein>
    <submittedName>
        <fullName evidence="1">Uncharacterized protein</fullName>
    </submittedName>
</protein>
<organism evidence="1 2">
    <name type="scientific">Trifolium medium</name>
    <dbReference type="NCBI Taxonomy" id="97028"/>
    <lineage>
        <taxon>Eukaryota</taxon>
        <taxon>Viridiplantae</taxon>
        <taxon>Streptophyta</taxon>
        <taxon>Embryophyta</taxon>
        <taxon>Tracheophyta</taxon>
        <taxon>Spermatophyta</taxon>
        <taxon>Magnoliopsida</taxon>
        <taxon>eudicotyledons</taxon>
        <taxon>Gunneridae</taxon>
        <taxon>Pentapetalae</taxon>
        <taxon>rosids</taxon>
        <taxon>fabids</taxon>
        <taxon>Fabales</taxon>
        <taxon>Fabaceae</taxon>
        <taxon>Papilionoideae</taxon>
        <taxon>50 kb inversion clade</taxon>
        <taxon>NPAAA clade</taxon>
        <taxon>Hologalegina</taxon>
        <taxon>IRL clade</taxon>
        <taxon>Trifolieae</taxon>
        <taxon>Trifolium</taxon>
    </lineage>
</organism>
<sequence>MLETILPNGVDKANVIIELLQV</sequence>
<proteinExistence type="predicted"/>
<comment type="caution">
    <text evidence="1">The sequence shown here is derived from an EMBL/GenBank/DDBJ whole genome shotgun (WGS) entry which is preliminary data.</text>
</comment>
<evidence type="ECO:0000313" key="1">
    <source>
        <dbReference type="EMBL" id="MCI80400.1"/>
    </source>
</evidence>
<name>A0A392V1V9_9FABA</name>
<keyword evidence="2" id="KW-1185">Reference proteome</keyword>
<dbReference type="AlphaFoldDB" id="A0A392V1V9"/>
<accession>A0A392V1V9</accession>
<evidence type="ECO:0000313" key="2">
    <source>
        <dbReference type="Proteomes" id="UP000265520"/>
    </source>
</evidence>
<feature type="non-terminal residue" evidence="1">
    <location>
        <position position="22"/>
    </location>
</feature>
<dbReference type="EMBL" id="LXQA010994983">
    <property type="protein sequence ID" value="MCI80400.1"/>
    <property type="molecule type" value="Genomic_DNA"/>
</dbReference>